<dbReference type="GO" id="GO:0050568">
    <property type="term" value="F:protein-glutamine glutaminase activity"/>
    <property type="evidence" value="ECO:0007669"/>
    <property type="project" value="UniProtKB-UniRule"/>
</dbReference>
<evidence type="ECO:0000313" key="9">
    <source>
        <dbReference type="Proteomes" id="UP000242881"/>
    </source>
</evidence>
<dbReference type="SUPFAM" id="SSF52738">
    <property type="entry name" value="Methylesterase CheB, C-terminal domain"/>
    <property type="match status" value="1"/>
</dbReference>
<dbReference type="GO" id="GO:0008984">
    <property type="term" value="F:protein-glutamate methylesterase activity"/>
    <property type="evidence" value="ECO:0007669"/>
    <property type="project" value="UniProtKB-UniRule"/>
</dbReference>
<feature type="active site" evidence="3 4">
    <location>
        <position position="298"/>
    </location>
</feature>
<feature type="domain" description="CheB-type methylesterase" evidence="7">
    <location>
        <begin position="152"/>
        <end position="354"/>
    </location>
</feature>
<keyword evidence="1 3" id="KW-0378">Hydrolase</keyword>
<dbReference type="PANTHER" id="PTHR42872:SF3">
    <property type="entry name" value="PROTEIN-GLUTAMATE METHYLESTERASE_PROTEIN-GLUTAMINE GLUTAMINASE 1"/>
    <property type="match status" value="1"/>
</dbReference>
<evidence type="ECO:0000259" key="6">
    <source>
        <dbReference type="PROSITE" id="PS50110"/>
    </source>
</evidence>
<keyword evidence="3" id="KW-0963">Cytoplasm</keyword>
<dbReference type="Gene3D" id="3.40.50.2300">
    <property type="match status" value="1"/>
</dbReference>
<evidence type="ECO:0000256" key="2">
    <source>
        <dbReference type="ARBA" id="ARBA00048267"/>
    </source>
</evidence>
<accession>A0A2J6WM13</accession>
<dbReference type="Pfam" id="PF00072">
    <property type="entry name" value="Response_reg"/>
    <property type="match status" value="1"/>
</dbReference>
<comment type="subcellular location">
    <subcellularLocation>
        <location evidence="3">Cytoplasm</location>
    </subcellularLocation>
</comment>
<comment type="catalytic activity">
    <reaction evidence="2 3">
        <text>[protein]-L-glutamate 5-O-methyl ester + H2O = L-glutamyl-[protein] + methanol + H(+)</text>
        <dbReference type="Rhea" id="RHEA:23236"/>
        <dbReference type="Rhea" id="RHEA-COMP:10208"/>
        <dbReference type="Rhea" id="RHEA-COMP:10311"/>
        <dbReference type="ChEBI" id="CHEBI:15377"/>
        <dbReference type="ChEBI" id="CHEBI:15378"/>
        <dbReference type="ChEBI" id="CHEBI:17790"/>
        <dbReference type="ChEBI" id="CHEBI:29973"/>
        <dbReference type="ChEBI" id="CHEBI:82795"/>
        <dbReference type="EC" id="3.1.1.61"/>
    </reaction>
</comment>
<feature type="modified residue" description="4-aspartylphosphate" evidence="3 5">
    <location>
        <position position="55"/>
    </location>
</feature>
<dbReference type="PROSITE" id="PS50122">
    <property type="entry name" value="CHEB"/>
    <property type="match status" value="1"/>
</dbReference>
<sequence>MSIKVLVVDDSAFMRKAIENMLKKEPNIEVIGFARNGVEAIDMVQKLKPDIITLDIEMPQMDGLTALRKILEIAPIPVIMVSSLTTEGAEATLKALEIGAVDFIPKDKSFASLGIMKIEDQLIEKIKTFAGRRIIAKAPPARPVTPSPAQAPISSAPKRTGVFNGNKKVVAIGTSTGGPQSLQMVIPKLTKDLNRPVFVVQHMPPNFTKSLATRLNAMSQLEVIEVEGKEKVEPNVVYIAKGGFHLKIKKVGTNFYIETSTEPSNVLHIPSVDVMTASVAENYGADALGVIMTGMGSDGLNGLKKLKERGGAVIAQDKDSCVVYGMPRAVVEAGIADEVVPLDDIASQIMRYCK</sequence>
<keyword evidence="3 5" id="KW-0597">Phosphoprotein</keyword>
<comment type="domain">
    <text evidence="3">Contains a C-terminal catalytic domain, and an N-terminal region which modulates catalytic activity.</text>
</comment>
<protein>
    <recommendedName>
        <fullName evidence="3">Protein-glutamate methylesterase/protein-glutamine glutaminase</fullName>
        <ecNumber evidence="3">3.1.1.61</ecNumber>
        <ecNumber evidence="3">3.5.1.44</ecNumber>
    </recommendedName>
</protein>
<dbReference type="GO" id="GO:0005737">
    <property type="term" value="C:cytoplasm"/>
    <property type="evidence" value="ECO:0007669"/>
    <property type="project" value="UniProtKB-SubCell"/>
</dbReference>
<dbReference type="PIRSF" id="PIRSF000876">
    <property type="entry name" value="RR_chemtxs_CheB"/>
    <property type="match status" value="1"/>
</dbReference>
<reference evidence="8 9" key="1">
    <citation type="submission" date="2018-01" db="EMBL/GenBank/DDBJ databases">
        <title>Metagenomic assembled genomes from two thermal pools in the Uzon Caldera, Kamchatka, Russia.</title>
        <authorList>
            <person name="Wilkins L."/>
            <person name="Ettinger C."/>
        </authorList>
    </citation>
    <scope>NUCLEOTIDE SEQUENCE [LARGE SCALE GENOMIC DNA]</scope>
    <source>
        <strain evidence="8">ZAV-05</strain>
    </source>
</reference>
<evidence type="ECO:0000259" key="7">
    <source>
        <dbReference type="PROSITE" id="PS50122"/>
    </source>
</evidence>
<evidence type="ECO:0000313" key="8">
    <source>
        <dbReference type="EMBL" id="PMP71437.1"/>
    </source>
</evidence>
<dbReference type="InterPro" id="IPR035909">
    <property type="entry name" value="CheB_C"/>
</dbReference>
<dbReference type="InterPro" id="IPR001789">
    <property type="entry name" value="Sig_transdc_resp-reg_receiver"/>
</dbReference>
<dbReference type="NCBIfam" id="NF001965">
    <property type="entry name" value="PRK00742.1"/>
    <property type="match status" value="1"/>
</dbReference>
<dbReference type="EC" id="3.5.1.44" evidence="3"/>
<dbReference type="NCBIfam" id="NF009206">
    <property type="entry name" value="PRK12555.1"/>
    <property type="match status" value="1"/>
</dbReference>
<dbReference type="Pfam" id="PF01339">
    <property type="entry name" value="CheB_methylest"/>
    <property type="match status" value="1"/>
</dbReference>
<dbReference type="CDD" id="cd16432">
    <property type="entry name" value="CheB_Rec"/>
    <property type="match status" value="1"/>
</dbReference>
<evidence type="ECO:0000256" key="3">
    <source>
        <dbReference type="HAMAP-Rule" id="MF_00099"/>
    </source>
</evidence>
<dbReference type="InterPro" id="IPR011006">
    <property type="entry name" value="CheY-like_superfamily"/>
</dbReference>
<dbReference type="InterPro" id="IPR000673">
    <property type="entry name" value="Sig_transdc_resp-reg_Me-estase"/>
</dbReference>
<evidence type="ECO:0000256" key="1">
    <source>
        <dbReference type="ARBA" id="ARBA00022801"/>
    </source>
</evidence>
<evidence type="ECO:0000256" key="4">
    <source>
        <dbReference type="PROSITE-ProRule" id="PRU00050"/>
    </source>
</evidence>
<comment type="PTM">
    <text evidence="3">Phosphorylated by CheA. Phosphorylation of the N-terminal regulatory domain activates the methylesterase activity.</text>
</comment>
<dbReference type="InterPro" id="IPR008248">
    <property type="entry name" value="CheB-like"/>
</dbReference>
<dbReference type="Gene3D" id="3.40.50.180">
    <property type="entry name" value="Methylesterase CheB, C-terminal domain"/>
    <property type="match status" value="1"/>
</dbReference>
<feature type="active site" evidence="3 4">
    <location>
        <position position="202"/>
    </location>
</feature>
<dbReference type="GO" id="GO:0006935">
    <property type="term" value="P:chemotaxis"/>
    <property type="evidence" value="ECO:0007669"/>
    <property type="project" value="UniProtKB-UniRule"/>
</dbReference>
<proteinExistence type="inferred from homology"/>
<dbReference type="EC" id="3.1.1.61" evidence="3"/>
<feature type="domain" description="Response regulatory" evidence="6">
    <location>
        <begin position="4"/>
        <end position="121"/>
    </location>
</feature>
<gene>
    <name evidence="3" type="primary">cheB</name>
    <name evidence="8" type="ORF">C0187_04105</name>
</gene>
<dbReference type="GO" id="GO:0000156">
    <property type="term" value="F:phosphorelay response regulator activity"/>
    <property type="evidence" value="ECO:0007669"/>
    <property type="project" value="InterPro"/>
</dbReference>
<dbReference type="Proteomes" id="UP000242881">
    <property type="component" value="Unassembled WGS sequence"/>
</dbReference>
<comment type="function">
    <text evidence="3">Involved in chemotaxis. Part of a chemotaxis signal transduction system that modulates chemotaxis in response to various stimuli. Catalyzes the demethylation of specific methylglutamate residues introduced into the chemoreceptors (methyl-accepting chemotaxis proteins or MCP) by CheR. Also mediates the irreversible deamidation of specific glutamine residues to glutamic acid.</text>
</comment>
<dbReference type="AlphaFoldDB" id="A0A2J6WM13"/>
<comment type="similarity">
    <text evidence="3">Belongs to the CheB family.</text>
</comment>
<name>A0A2J6WM13_9BACT</name>
<keyword evidence="3 4" id="KW-0145">Chemotaxis</keyword>
<dbReference type="SMART" id="SM00448">
    <property type="entry name" value="REC"/>
    <property type="match status" value="1"/>
</dbReference>
<comment type="catalytic activity">
    <reaction evidence="3">
        <text>L-glutaminyl-[protein] + H2O = L-glutamyl-[protein] + NH4(+)</text>
        <dbReference type="Rhea" id="RHEA:16441"/>
        <dbReference type="Rhea" id="RHEA-COMP:10207"/>
        <dbReference type="Rhea" id="RHEA-COMP:10208"/>
        <dbReference type="ChEBI" id="CHEBI:15377"/>
        <dbReference type="ChEBI" id="CHEBI:28938"/>
        <dbReference type="ChEBI" id="CHEBI:29973"/>
        <dbReference type="ChEBI" id="CHEBI:30011"/>
        <dbReference type="EC" id="3.5.1.44"/>
    </reaction>
</comment>
<organism evidence="8 9">
    <name type="scientific">Calditerrivibrio nitroreducens</name>
    <dbReference type="NCBI Taxonomy" id="477976"/>
    <lineage>
        <taxon>Bacteria</taxon>
        <taxon>Pseudomonadati</taxon>
        <taxon>Deferribacterota</taxon>
        <taxon>Deferribacteres</taxon>
        <taxon>Deferribacterales</taxon>
        <taxon>Calditerrivibrionaceae</taxon>
    </lineage>
</organism>
<dbReference type="HAMAP" id="MF_00099">
    <property type="entry name" value="CheB_chemtxs"/>
    <property type="match status" value="1"/>
</dbReference>
<evidence type="ECO:0000256" key="5">
    <source>
        <dbReference type="PROSITE-ProRule" id="PRU00169"/>
    </source>
</evidence>
<comment type="caution">
    <text evidence="8">The sequence shown here is derived from an EMBL/GenBank/DDBJ whole genome shotgun (WGS) entry which is preliminary data.</text>
</comment>
<dbReference type="PROSITE" id="PS50110">
    <property type="entry name" value="RESPONSE_REGULATORY"/>
    <property type="match status" value="1"/>
</dbReference>
<dbReference type="SUPFAM" id="SSF52172">
    <property type="entry name" value="CheY-like"/>
    <property type="match status" value="1"/>
</dbReference>
<feature type="active site" evidence="3 4">
    <location>
        <position position="175"/>
    </location>
</feature>
<dbReference type="CDD" id="cd17541">
    <property type="entry name" value="REC_CheB-like"/>
    <property type="match status" value="1"/>
</dbReference>
<dbReference type="EMBL" id="PNIN01000041">
    <property type="protein sequence ID" value="PMP71437.1"/>
    <property type="molecule type" value="Genomic_DNA"/>
</dbReference>
<dbReference type="PANTHER" id="PTHR42872">
    <property type="entry name" value="PROTEIN-GLUTAMATE METHYLESTERASE/PROTEIN-GLUTAMINE GLUTAMINASE"/>
    <property type="match status" value="1"/>
</dbReference>